<evidence type="ECO:0000256" key="1">
    <source>
        <dbReference type="SAM" id="MobiDB-lite"/>
    </source>
</evidence>
<evidence type="ECO:0000313" key="2">
    <source>
        <dbReference type="EMBL" id="KAL1258449.1"/>
    </source>
</evidence>
<comment type="caution">
    <text evidence="2">The sequence shown here is derived from an EMBL/GenBank/DDBJ whole genome shotgun (WGS) entry which is preliminary data.</text>
</comment>
<feature type="region of interest" description="Disordered" evidence="1">
    <location>
        <begin position="1"/>
        <end position="28"/>
    </location>
</feature>
<feature type="compositionally biased region" description="Polar residues" evidence="1">
    <location>
        <begin position="1"/>
        <end position="10"/>
    </location>
</feature>
<organism evidence="2 3">
    <name type="scientific">Cirrhinus molitorella</name>
    <name type="common">mud carp</name>
    <dbReference type="NCBI Taxonomy" id="172907"/>
    <lineage>
        <taxon>Eukaryota</taxon>
        <taxon>Metazoa</taxon>
        <taxon>Chordata</taxon>
        <taxon>Craniata</taxon>
        <taxon>Vertebrata</taxon>
        <taxon>Euteleostomi</taxon>
        <taxon>Actinopterygii</taxon>
        <taxon>Neopterygii</taxon>
        <taxon>Teleostei</taxon>
        <taxon>Ostariophysi</taxon>
        <taxon>Cypriniformes</taxon>
        <taxon>Cyprinidae</taxon>
        <taxon>Labeoninae</taxon>
        <taxon>Labeonini</taxon>
        <taxon>Cirrhinus</taxon>
    </lineage>
</organism>
<reference evidence="2 3" key="1">
    <citation type="submission" date="2023-09" db="EMBL/GenBank/DDBJ databases">
        <authorList>
            <person name="Wang M."/>
        </authorList>
    </citation>
    <scope>NUCLEOTIDE SEQUENCE [LARGE SCALE GENOMIC DNA]</scope>
    <source>
        <strain evidence="2">GT-2023</strain>
        <tissue evidence="2">Liver</tissue>
    </source>
</reference>
<proteinExistence type="predicted"/>
<accession>A0ABR3M3G0</accession>
<dbReference type="EMBL" id="JAYMGO010000017">
    <property type="protein sequence ID" value="KAL1258449.1"/>
    <property type="molecule type" value="Genomic_DNA"/>
</dbReference>
<keyword evidence="3" id="KW-1185">Reference proteome</keyword>
<name>A0ABR3M3G0_9TELE</name>
<gene>
    <name evidence="2" type="ORF">QQF64_011693</name>
</gene>
<sequence>MSSIADNASDVTGPPSVRARVPSPNQTRHDAVKSFSVICFVLFRCPVRAIALPVRRSRYTTLIAMPDS</sequence>
<dbReference type="Proteomes" id="UP001558613">
    <property type="component" value="Unassembled WGS sequence"/>
</dbReference>
<evidence type="ECO:0000313" key="3">
    <source>
        <dbReference type="Proteomes" id="UP001558613"/>
    </source>
</evidence>
<protein>
    <submittedName>
        <fullName evidence="2">Uncharacterized protein</fullName>
    </submittedName>
</protein>